<name>A0A7W8L1J5_9BURK</name>
<reference evidence="1 2" key="1">
    <citation type="submission" date="2020-08" db="EMBL/GenBank/DDBJ databases">
        <title>Genomic Encyclopedia of Type Strains, Phase IV (KMG-V): Genome sequencing to study the core and pangenomes of soil and plant-associated prokaryotes.</title>
        <authorList>
            <person name="Whitman W."/>
        </authorList>
    </citation>
    <scope>NUCLEOTIDE SEQUENCE [LARGE SCALE GENOMIC DNA]</scope>
    <source>
        <strain evidence="1 2">JPY162</strain>
    </source>
</reference>
<evidence type="ECO:0000313" key="2">
    <source>
        <dbReference type="Proteomes" id="UP000592820"/>
    </source>
</evidence>
<accession>A0A7W8L1J5</accession>
<dbReference type="Proteomes" id="UP000592820">
    <property type="component" value="Unassembled WGS sequence"/>
</dbReference>
<dbReference type="AlphaFoldDB" id="A0A7W8L1J5"/>
<organism evidence="1 2">
    <name type="scientific">Paraburkholderia youngii</name>
    <dbReference type="NCBI Taxonomy" id="2782701"/>
    <lineage>
        <taxon>Bacteria</taxon>
        <taxon>Pseudomonadati</taxon>
        <taxon>Pseudomonadota</taxon>
        <taxon>Betaproteobacteria</taxon>
        <taxon>Burkholderiales</taxon>
        <taxon>Burkholderiaceae</taxon>
        <taxon>Paraburkholderia</taxon>
    </lineage>
</organism>
<gene>
    <name evidence="1" type="ORF">HDG41_000199</name>
</gene>
<proteinExistence type="predicted"/>
<protein>
    <submittedName>
        <fullName evidence="1">Uncharacterized protein</fullName>
    </submittedName>
</protein>
<dbReference type="EMBL" id="JACHDE010000001">
    <property type="protein sequence ID" value="MBB5398163.1"/>
    <property type="molecule type" value="Genomic_DNA"/>
</dbReference>
<sequence length="79" mass="8919">MGTESETTLRSLVEKWLGPVSATPLRITRSGRAQSNKGVYVHIELVLPGQRVGLFFFRHSDGSWRVFPPEAARPSIRFH</sequence>
<evidence type="ECO:0000313" key="1">
    <source>
        <dbReference type="EMBL" id="MBB5398163.1"/>
    </source>
</evidence>
<comment type="caution">
    <text evidence="1">The sequence shown here is derived from an EMBL/GenBank/DDBJ whole genome shotgun (WGS) entry which is preliminary data.</text>
</comment>